<proteinExistence type="predicted"/>
<organism evidence="1 2">
    <name type="scientific">Aureimonas endophytica</name>
    <dbReference type="NCBI Taxonomy" id="2027858"/>
    <lineage>
        <taxon>Bacteria</taxon>
        <taxon>Pseudomonadati</taxon>
        <taxon>Pseudomonadota</taxon>
        <taxon>Alphaproteobacteria</taxon>
        <taxon>Hyphomicrobiales</taxon>
        <taxon>Aurantimonadaceae</taxon>
        <taxon>Aureimonas</taxon>
    </lineage>
</organism>
<gene>
    <name evidence="1" type="ORF">GCM10011390_19270</name>
</gene>
<dbReference type="EMBL" id="BMIQ01000002">
    <property type="protein sequence ID" value="GGE00603.1"/>
    <property type="molecule type" value="Genomic_DNA"/>
</dbReference>
<accession>A0A917E3X7</accession>
<evidence type="ECO:0000313" key="2">
    <source>
        <dbReference type="Proteomes" id="UP000644699"/>
    </source>
</evidence>
<keyword evidence="1" id="KW-0378">Hydrolase</keyword>
<sequence>MTTWFTADTHFGHANVIHMNKRPFEGVAEMREVLISNWNAVVAPDDEVWHLGDFAYKASAAEAGHVFDRLNGRKHLIAGNHDSLTICTGMDWQSVSDLREIAVDGVRVILCHYPLLEWKAYFRQSVHLFGHVHGRRAGVGRSCDVGVDAWGYRPVTLPEVLARIGDAQNE</sequence>
<reference evidence="1" key="2">
    <citation type="submission" date="2020-09" db="EMBL/GenBank/DDBJ databases">
        <authorList>
            <person name="Sun Q."/>
            <person name="Zhou Y."/>
        </authorList>
    </citation>
    <scope>NUCLEOTIDE SEQUENCE</scope>
    <source>
        <strain evidence="1">CGMCC 1.15367</strain>
    </source>
</reference>
<comment type="caution">
    <text evidence="1">The sequence shown here is derived from an EMBL/GenBank/DDBJ whole genome shotgun (WGS) entry which is preliminary data.</text>
</comment>
<reference evidence="1" key="1">
    <citation type="journal article" date="2014" name="Int. J. Syst. Evol. Microbiol.">
        <title>Complete genome sequence of Corynebacterium casei LMG S-19264T (=DSM 44701T), isolated from a smear-ripened cheese.</title>
        <authorList>
            <consortium name="US DOE Joint Genome Institute (JGI-PGF)"/>
            <person name="Walter F."/>
            <person name="Albersmeier A."/>
            <person name="Kalinowski J."/>
            <person name="Ruckert C."/>
        </authorList>
    </citation>
    <scope>NUCLEOTIDE SEQUENCE</scope>
    <source>
        <strain evidence="1">CGMCC 1.15367</strain>
    </source>
</reference>
<dbReference type="Gene3D" id="3.60.21.10">
    <property type="match status" value="1"/>
</dbReference>
<keyword evidence="2" id="KW-1185">Reference proteome</keyword>
<dbReference type="RefSeq" id="WP_188907985.1">
    <property type="nucleotide sequence ID" value="NZ_BMIQ01000002.1"/>
</dbReference>
<dbReference type="GO" id="GO:0016787">
    <property type="term" value="F:hydrolase activity"/>
    <property type="evidence" value="ECO:0007669"/>
    <property type="project" value="UniProtKB-KW"/>
</dbReference>
<protein>
    <submittedName>
        <fullName evidence="1">Hydrolase</fullName>
    </submittedName>
</protein>
<evidence type="ECO:0000313" key="1">
    <source>
        <dbReference type="EMBL" id="GGE00603.1"/>
    </source>
</evidence>
<dbReference type="SUPFAM" id="SSF56300">
    <property type="entry name" value="Metallo-dependent phosphatases"/>
    <property type="match status" value="1"/>
</dbReference>
<name>A0A917E3X7_9HYPH</name>
<dbReference type="InterPro" id="IPR029052">
    <property type="entry name" value="Metallo-depent_PP-like"/>
</dbReference>
<dbReference type="Proteomes" id="UP000644699">
    <property type="component" value="Unassembled WGS sequence"/>
</dbReference>
<dbReference type="AlphaFoldDB" id="A0A917E3X7"/>